<evidence type="ECO:0000313" key="3">
    <source>
        <dbReference type="EMBL" id="CAK3868139.1"/>
    </source>
</evidence>
<accession>A0AAI8YTZ3</accession>
<keyword evidence="1" id="KW-0732">Signal</keyword>
<name>A0AAI8YTZ3_9PEZI</name>
<proteinExistence type="predicted"/>
<feature type="chain" id="PRO_5042602020" description="DUF7907 domain-containing protein" evidence="1">
    <location>
        <begin position="20"/>
        <end position="200"/>
    </location>
</feature>
<comment type="caution">
    <text evidence="3">The sequence shown here is derived from an EMBL/GenBank/DDBJ whole genome shotgun (WGS) entry which is preliminary data.</text>
</comment>
<protein>
    <recommendedName>
        <fullName evidence="2">DUF7907 domain-containing protein</fullName>
    </recommendedName>
</protein>
<dbReference type="EMBL" id="CAVMBE010000008">
    <property type="protein sequence ID" value="CAK3868139.1"/>
    <property type="molecule type" value="Genomic_DNA"/>
</dbReference>
<reference evidence="3" key="1">
    <citation type="submission" date="2023-11" db="EMBL/GenBank/DDBJ databases">
        <authorList>
            <person name="Alioto T."/>
            <person name="Alioto T."/>
            <person name="Gomez Garrido J."/>
        </authorList>
    </citation>
    <scope>NUCLEOTIDE SEQUENCE</scope>
</reference>
<dbReference type="Pfam" id="PF25484">
    <property type="entry name" value="DUF7907"/>
    <property type="match status" value="1"/>
</dbReference>
<organism evidence="3 4">
    <name type="scientific">Lecanosticta acicola</name>
    <dbReference type="NCBI Taxonomy" id="111012"/>
    <lineage>
        <taxon>Eukaryota</taxon>
        <taxon>Fungi</taxon>
        <taxon>Dikarya</taxon>
        <taxon>Ascomycota</taxon>
        <taxon>Pezizomycotina</taxon>
        <taxon>Dothideomycetes</taxon>
        <taxon>Dothideomycetidae</taxon>
        <taxon>Mycosphaerellales</taxon>
        <taxon>Mycosphaerellaceae</taxon>
        <taxon>Lecanosticta</taxon>
    </lineage>
</organism>
<dbReference type="AlphaFoldDB" id="A0AAI8YTZ3"/>
<gene>
    <name evidence="3" type="ORF">LECACI_7A001935</name>
</gene>
<sequence>MKSFIATSAALLSATGALAQTYQQSAPFELIVQQPPNGKYNNQGLAACHEGAAIEALCVGYGSDQYQLNTTSGQTVAPDAGTPGTLTYALPAQNANGPINVSEAMSFYYDPSTNVALPLFEPSYTNVHVAFDRQARMNIQSSVDDTVTPPKYTQPRALYRWFVCETYYSGYTYTALTWALGNAKPENPSCQSVNVVRKFV</sequence>
<evidence type="ECO:0000256" key="1">
    <source>
        <dbReference type="SAM" id="SignalP"/>
    </source>
</evidence>
<feature type="domain" description="DUF7907" evidence="2">
    <location>
        <begin position="25"/>
        <end position="198"/>
    </location>
</feature>
<dbReference type="Proteomes" id="UP001296104">
    <property type="component" value="Unassembled WGS sequence"/>
</dbReference>
<evidence type="ECO:0000313" key="4">
    <source>
        <dbReference type="Proteomes" id="UP001296104"/>
    </source>
</evidence>
<keyword evidence="4" id="KW-1185">Reference proteome</keyword>
<evidence type="ECO:0000259" key="2">
    <source>
        <dbReference type="Pfam" id="PF25484"/>
    </source>
</evidence>
<dbReference type="InterPro" id="IPR057229">
    <property type="entry name" value="DUF7907"/>
</dbReference>
<feature type="signal peptide" evidence="1">
    <location>
        <begin position="1"/>
        <end position="19"/>
    </location>
</feature>